<keyword evidence="1" id="KW-1133">Transmembrane helix</keyword>
<dbReference type="Proteomes" id="UP000234951">
    <property type="component" value="Unassembled WGS sequence"/>
</dbReference>
<dbReference type="EMBL" id="PGVA01000024">
    <property type="protein sequence ID" value="PLR82945.1"/>
    <property type="molecule type" value="Genomic_DNA"/>
</dbReference>
<sequence length="193" mass="21723">MDFSQRGKLWLITTLRFNMRKLLKKEFNKNKLFTYFMFNVLVILLLIANTIYKIKEKTGNYLLIAILILLLAICLYLLIDFIVVIPNSQSSLKVIFIGSALLLSLIIITYANLYFLVYTIKGHKAFSFTGKNLSGGDFLYYSITTFTTTGYGDITSIGILSNALAASEMLVGVITDAIFMAILTAKLIKKLNN</sequence>
<keyword evidence="6" id="KW-1185">Reference proteome</keyword>
<comment type="caution">
    <text evidence="3">The sequence shown here is derived from an EMBL/GenBank/DDBJ whole genome shotgun (WGS) entry which is preliminary data.</text>
</comment>
<dbReference type="EMBL" id="PGVD01000028">
    <property type="protein sequence ID" value="PLR97050.1"/>
    <property type="molecule type" value="Genomic_DNA"/>
</dbReference>
<dbReference type="AlphaFoldDB" id="A0A2N5GM81"/>
<protein>
    <recommendedName>
        <fullName evidence="2">Potassium channel domain-containing protein</fullName>
    </recommendedName>
</protein>
<dbReference type="Gene3D" id="1.10.287.70">
    <property type="match status" value="1"/>
</dbReference>
<evidence type="ECO:0000313" key="5">
    <source>
        <dbReference type="Proteomes" id="UP000234951"/>
    </source>
</evidence>
<keyword evidence="1" id="KW-0472">Membrane</keyword>
<feature type="transmembrane region" description="Helical" evidence="1">
    <location>
        <begin position="95"/>
        <end position="117"/>
    </location>
</feature>
<feature type="domain" description="Potassium channel" evidence="2">
    <location>
        <begin position="115"/>
        <end position="187"/>
    </location>
</feature>
<reference evidence="3 5" key="1">
    <citation type="submission" date="2017-11" db="EMBL/GenBank/DDBJ databases">
        <title>Comparitive Functional Genomics of Dry Heat Resistant strains isolated from the Viking Spacecraft.</title>
        <authorList>
            <person name="Seuylemezian A."/>
            <person name="Cooper K."/>
            <person name="Vaishampayan P."/>
        </authorList>
    </citation>
    <scope>NUCLEOTIDE SEQUENCE [LARGE SCALE GENOMIC DNA]</scope>
    <source>
        <strain evidence="3 5">M4.6</strain>
    </source>
</reference>
<accession>A0A2N5GM81</accession>
<dbReference type="InterPro" id="IPR013099">
    <property type="entry name" value="K_chnl_dom"/>
</dbReference>
<gene>
    <name evidence="3" type="ORF">CU635_10735</name>
    <name evidence="4" type="ORF">CVD25_10460</name>
</gene>
<evidence type="ECO:0000313" key="4">
    <source>
        <dbReference type="EMBL" id="PLR97050.1"/>
    </source>
</evidence>
<evidence type="ECO:0000313" key="6">
    <source>
        <dbReference type="Proteomes" id="UP000235114"/>
    </source>
</evidence>
<evidence type="ECO:0000256" key="1">
    <source>
        <dbReference type="SAM" id="Phobius"/>
    </source>
</evidence>
<dbReference type="OrthoDB" id="2880462at2"/>
<reference evidence="4 6" key="2">
    <citation type="submission" date="2017-12" db="EMBL/GenBank/DDBJ databases">
        <title>Comparative Functional Genomics of Dry Heat Resistant strains isolated from the Viking Spacecraft.</title>
        <authorList>
            <person name="Seuylemezian A."/>
            <person name="Cooper K."/>
            <person name="Vaishampayan P."/>
        </authorList>
    </citation>
    <scope>NUCLEOTIDE SEQUENCE [LARGE SCALE GENOMIC DNA]</scope>
    <source>
        <strain evidence="4 6">ATCC 29669</strain>
    </source>
</reference>
<evidence type="ECO:0000313" key="3">
    <source>
        <dbReference type="EMBL" id="PLR82945.1"/>
    </source>
</evidence>
<feature type="transmembrane region" description="Helical" evidence="1">
    <location>
        <begin position="138"/>
        <end position="163"/>
    </location>
</feature>
<name>A0A2N5GM81_9BACI</name>
<dbReference type="Pfam" id="PF07885">
    <property type="entry name" value="Ion_trans_2"/>
    <property type="match status" value="1"/>
</dbReference>
<organism evidence="3 5">
    <name type="scientific">Bacillus canaveralius</name>
    <dbReference type="NCBI Taxonomy" id="1403243"/>
    <lineage>
        <taxon>Bacteria</taxon>
        <taxon>Bacillati</taxon>
        <taxon>Bacillota</taxon>
        <taxon>Bacilli</taxon>
        <taxon>Bacillales</taxon>
        <taxon>Bacillaceae</taxon>
        <taxon>Bacillus</taxon>
    </lineage>
</organism>
<feature type="transmembrane region" description="Helical" evidence="1">
    <location>
        <begin position="169"/>
        <end position="188"/>
    </location>
</feature>
<evidence type="ECO:0000259" key="2">
    <source>
        <dbReference type="Pfam" id="PF07885"/>
    </source>
</evidence>
<keyword evidence="1" id="KW-0812">Transmembrane</keyword>
<feature type="transmembrane region" description="Helical" evidence="1">
    <location>
        <begin position="32"/>
        <end position="52"/>
    </location>
</feature>
<proteinExistence type="predicted"/>
<dbReference type="Proteomes" id="UP000235114">
    <property type="component" value="Unassembled WGS sequence"/>
</dbReference>
<dbReference type="SUPFAM" id="SSF81324">
    <property type="entry name" value="Voltage-gated potassium channels"/>
    <property type="match status" value="1"/>
</dbReference>
<feature type="transmembrane region" description="Helical" evidence="1">
    <location>
        <begin position="61"/>
        <end position="83"/>
    </location>
</feature>